<protein>
    <submittedName>
        <fullName evidence="1">Uncharacterized protein</fullName>
    </submittedName>
</protein>
<gene>
    <name evidence="1" type="ORF">QLH52_05530</name>
</gene>
<dbReference type="Proteomes" id="UP001284537">
    <property type="component" value="Unassembled WGS sequence"/>
</dbReference>
<accession>A0ABU4UC43</accession>
<dbReference type="RefSeq" id="WP_319960836.1">
    <property type="nucleotide sequence ID" value="NZ_JAXARY010000003.1"/>
</dbReference>
<organism evidence="1 2">
    <name type="scientific">Methylomonas defluvii</name>
    <dbReference type="NCBI Taxonomy" id="3045149"/>
    <lineage>
        <taxon>Bacteria</taxon>
        <taxon>Pseudomonadati</taxon>
        <taxon>Pseudomonadota</taxon>
        <taxon>Gammaproteobacteria</taxon>
        <taxon>Methylococcales</taxon>
        <taxon>Methylococcaceae</taxon>
        <taxon>Methylomonas</taxon>
    </lineage>
</organism>
<comment type="caution">
    <text evidence="1">The sequence shown here is derived from an EMBL/GenBank/DDBJ whole genome shotgun (WGS) entry which is preliminary data.</text>
</comment>
<reference evidence="1 2" key="1">
    <citation type="submission" date="2023-11" db="EMBL/GenBank/DDBJ databases">
        <authorList>
            <person name="Ouyang M.-Y."/>
        </authorList>
    </citation>
    <scope>NUCLEOTIDE SEQUENCE [LARGE SCALE GENOMIC DNA]</scope>
    <source>
        <strain evidence="1 2">OY6</strain>
    </source>
</reference>
<sequence length="394" mass="42207">MDNAYFSTTRLLPWLLAASTGLVVGCAETPKAPVAAVSHLPAFEKIKDKLQALNLTLPKPVTHIDAAGFVGCMAPLTSRLEPGLVKALGNLKAELDKLHDLDDGNLLGKPSLISDLLDNLTTSPHFDGPVGLADKIKTGLTEHRKQLHERLKTETALLAADTEQVLKLEEDYLKAYFIKGGAQWLSQAIKNPAEQTELRQQAASVLKLNPDDPKLEKVLALFDKQLGKATGKLAQKSLGFVGRDGTQYGYPGIVETGNQVSIDHSQIAADTLRIALEAFRDHYAPLPVLPNTNAAASLKDYVIDFGKPVHWVYDRRDGASATITIDEAGFHAIEAQARKAEASVAGAVGKAIRGGSWGALNNEAVAKLAETAAGVVARHITERGQWCLIAQQGG</sequence>
<proteinExistence type="predicted"/>
<evidence type="ECO:0000313" key="1">
    <source>
        <dbReference type="EMBL" id="MDX8126733.1"/>
    </source>
</evidence>
<name>A0ABU4UC43_9GAMM</name>
<dbReference type="EMBL" id="JAXARY010000003">
    <property type="protein sequence ID" value="MDX8126733.1"/>
    <property type="molecule type" value="Genomic_DNA"/>
</dbReference>
<evidence type="ECO:0000313" key="2">
    <source>
        <dbReference type="Proteomes" id="UP001284537"/>
    </source>
</evidence>
<keyword evidence="2" id="KW-1185">Reference proteome</keyword>